<evidence type="ECO:0000313" key="2">
    <source>
        <dbReference type="Proteomes" id="UP000607653"/>
    </source>
</evidence>
<dbReference type="AlphaFoldDB" id="A0A822YMQ9"/>
<keyword evidence="2" id="KW-1185">Reference proteome</keyword>
<gene>
    <name evidence="1" type="ORF">HUJ06_011430</name>
</gene>
<organism evidence="1 2">
    <name type="scientific">Nelumbo nucifera</name>
    <name type="common">Sacred lotus</name>
    <dbReference type="NCBI Taxonomy" id="4432"/>
    <lineage>
        <taxon>Eukaryota</taxon>
        <taxon>Viridiplantae</taxon>
        <taxon>Streptophyta</taxon>
        <taxon>Embryophyta</taxon>
        <taxon>Tracheophyta</taxon>
        <taxon>Spermatophyta</taxon>
        <taxon>Magnoliopsida</taxon>
        <taxon>Proteales</taxon>
        <taxon>Nelumbonaceae</taxon>
        <taxon>Nelumbo</taxon>
    </lineage>
</organism>
<comment type="caution">
    <text evidence="1">The sequence shown here is derived from an EMBL/GenBank/DDBJ whole genome shotgun (WGS) entry which is preliminary data.</text>
</comment>
<accession>A0A822YMQ9</accession>
<evidence type="ECO:0000313" key="1">
    <source>
        <dbReference type="EMBL" id="DAD32579.1"/>
    </source>
</evidence>
<name>A0A822YMQ9_NELNU</name>
<dbReference type="Proteomes" id="UP000607653">
    <property type="component" value="Unassembled WGS sequence"/>
</dbReference>
<sequence length="45" mass="5005">MQRWSIHQVDGSFSASVCTVIMTISLAVERILHNTGKANILICFL</sequence>
<reference evidence="1 2" key="1">
    <citation type="journal article" date="2020" name="Mol. Biol. Evol.">
        <title>Distinct Expression and Methylation Patterns for Genes with Different Fates following a Single Whole-Genome Duplication in Flowering Plants.</title>
        <authorList>
            <person name="Shi T."/>
            <person name="Rahmani R.S."/>
            <person name="Gugger P.F."/>
            <person name="Wang M."/>
            <person name="Li H."/>
            <person name="Zhang Y."/>
            <person name="Li Z."/>
            <person name="Wang Q."/>
            <person name="Van de Peer Y."/>
            <person name="Marchal K."/>
            <person name="Chen J."/>
        </authorList>
    </citation>
    <scope>NUCLEOTIDE SEQUENCE [LARGE SCALE GENOMIC DNA]</scope>
    <source>
        <tissue evidence="1">Leaf</tissue>
    </source>
</reference>
<protein>
    <submittedName>
        <fullName evidence="1">Uncharacterized protein</fullName>
    </submittedName>
</protein>
<dbReference type="EMBL" id="DUZY01000003">
    <property type="protein sequence ID" value="DAD32579.1"/>
    <property type="molecule type" value="Genomic_DNA"/>
</dbReference>
<proteinExistence type="predicted"/>